<dbReference type="Gene3D" id="2.60.40.10">
    <property type="entry name" value="Immunoglobulins"/>
    <property type="match status" value="1"/>
</dbReference>
<dbReference type="EMBL" id="JAHLFQ010000139">
    <property type="protein sequence ID" value="MBU3804350.1"/>
    <property type="molecule type" value="Genomic_DNA"/>
</dbReference>
<evidence type="ECO:0000259" key="2">
    <source>
        <dbReference type="PROSITE" id="PS50853"/>
    </source>
</evidence>
<dbReference type="PROSITE" id="PS50853">
    <property type="entry name" value="FN3"/>
    <property type="match status" value="1"/>
</dbReference>
<reference evidence="3" key="2">
    <citation type="submission" date="2021-04" db="EMBL/GenBank/DDBJ databases">
        <authorList>
            <person name="Gilroy R."/>
        </authorList>
    </citation>
    <scope>NUCLEOTIDE SEQUENCE</scope>
    <source>
        <strain evidence="3">B5-657</strain>
    </source>
</reference>
<protein>
    <submittedName>
        <fullName evidence="3">Fibronectin type III domain-containing protein</fullName>
    </submittedName>
</protein>
<reference evidence="3" key="1">
    <citation type="journal article" date="2021" name="PeerJ">
        <title>Extensive microbial diversity within the chicken gut microbiome revealed by metagenomics and culture.</title>
        <authorList>
            <person name="Gilroy R."/>
            <person name="Ravi A."/>
            <person name="Getino M."/>
            <person name="Pursley I."/>
            <person name="Horton D.L."/>
            <person name="Alikhan N.F."/>
            <person name="Baker D."/>
            <person name="Gharbi K."/>
            <person name="Hall N."/>
            <person name="Watson M."/>
            <person name="Adriaenssens E.M."/>
            <person name="Foster-Nyarko E."/>
            <person name="Jarju S."/>
            <person name="Secka A."/>
            <person name="Antonio M."/>
            <person name="Oren A."/>
            <person name="Chaudhuri R.R."/>
            <person name="La Ragione R."/>
            <person name="Hildebrand F."/>
            <person name="Pallen M.J."/>
        </authorList>
    </citation>
    <scope>NUCLEOTIDE SEQUENCE</scope>
    <source>
        <strain evidence="3">B5-657</strain>
    </source>
</reference>
<gene>
    <name evidence="3" type="ORF">H9872_06310</name>
</gene>
<dbReference type="InterPro" id="IPR003961">
    <property type="entry name" value="FN3_dom"/>
</dbReference>
<organism evidence="3 4">
    <name type="scientific">Candidatus Cellulosilyticum pullistercoris</name>
    <dbReference type="NCBI Taxonomy" id="2838521"/>
    <lineage>
        <taxon>Bacteria</taxon>
        <taxon>Bacillati</taxon>
        <taxon>Bacillota</taxon>
        <taxon>Clostridia</taxon>
        <taxon>Lachnospirales</taxon>
        <taxon>Cellulosilyticaceae</taxon>
        <taxon>Cellulosilyticum</taxon>
    </lineage>
</organism>
<accession>A0A9E2NL36</accession>
<comment type="caution">
    <text evidence="3">The sequence shown here is derived from an EMBL/GenBank/DDBJ whole genome shotgun (WGS) entry which is preliminary data.</text>
</comment>
<dbReference type="InterPro" id="IPR036116">
    <property type="entry name" value="FN3_sf"/>
</dbReference>
<proteinExistence type="predicted"/>
<dbReference type="CDD" id="cd00063">
    <property type="entry name" value="FN3"/>
    <property type="match status" value="1"/>
</dbReference>
<feature type="signal peptide" evidence="1">
    <location>
        <begin position="1"/>
        <end position="25"/>
    </location>
</feature>
<evidence type="ECO:0000256" key="1">
    <source>
        <dbReference type="SAM" id="SignalP"/>
    </source>
</evidence>
<dbReference type="Proteomes" id="UP000824229">
    <property type="component" value="Unassembled WGS sequence"/>
</dbReference>
<evidence type="ECO:0000313" key="3">
    <source>
        <dbReference type="EMBL" id="MBU3804350.1"/>
    </source>
</evidence>
<name>A0A9E2NL36_9FIRM</name>
<dbReference type="SUPFAM" id="SSF49265">
    <property type="entry name" value="Fibronectin type III"/>
    <property type="match status" value="1"/>
</dbReference>
<evidence type="ECO:0000313" key="4">
    <source>
        <dbReference type="Proteomes" id="UP000824229"/>
    </source>
</evidence>
<dbReference type="PROSITE" id="PS51257">
    <property type="entry name" value="PROKAR_LIPOPROTEIN"/>
    <property type="match status" value="1"/>
</dbReference>
<sequence>MKKLKKRIASILAATLLLGSCNVYANTQAPHKINKSAEVSYNIVPDDARVKISFEEVTNPSPHDTEGYTIKYQNAYDKKVYESIDISAGSNSITLGENGTLKEEGSLKPGQLYKYWVQPYHMHDIYNDQGIKVGEEKEYANLNDCTPGYFVTEFDTTAKLIKDEEGKQQIQIITQYIPGATYEIYYEKSKVTDYNQIKEVLQTISADSYHDGKGNVVYTLPNPEMGTEYSFYVKIAGLTQGDVFKGNVNEVANIKVNSGGTTVDNKQTVPKVAHVKVGTAVNITSIGKDYIQFSSKFSESFKQKIKYVEIIKLDASNQQTVIGEISQSQFQYDNDEKFYYMNFTYNRPEETTNYLVVFHFADEKVGDKIPEDIITYVPPGKVSEPMRPQVPSAANKEIVNQINLNGLDRYEEYFLKDDAILENKKLNTISINDTFHGYKNGNETGIQFIWSGQRKQGQQVQDPEITYDIWVFKNEIPDNYIDYEPLETGASRSNIYSSSKAVIGFKENLTQYIADSGIKSMVPNATYYIAVRSKNIKDNNKYSDATIVAITLDKDGEISQPSVLGKPPLRVQEENVTDKVIPIEWQKQWYELKAKDMSQYDNLSDLEKELAKQWNSSAYESSLSPKLRWTGNSKDRVGPFSENFVSKYTEDYLSRKITLEDDIKYEVKAISYDEVVQEVIKMGEVGKKYYTTTSGALRVENWINDYENKSQTDSEFKLGWEEVNPTQKESDNSWWQYSVSQYTDLSGAKKTFEANKRYIIMVRTYREVDQGNGTERLYQAFPSYVLGITKNDFKEELPIPNAPILEGVDSTFSSVSVKWEYNYDFEYELRYSRVEDPEQAEVWPFEFSKIEGEKGYVKNGDDLVVTITGLLPDEEYYVWVRAIQKNSSPQLESAWSNGVILKTKGLEAPDVPYGLGLASKQSLLEIGKEINPLSSNYMILEWMRIDADIQNKNENIVYNYQVELSDNEEFTDSIIAVTGEQNISNNANPDEENSSYTAEVLAKNIVQFNNLEANKYYYIRVKTIMAYTRPDTNEVIVKESAYTVAIKLKTATSNGEYDGGENENVVTYPEAIEETYKNGIWTYEIVDAAKVTTQIQANKKYYYTITLKNYKNKYDARIRRIKMPKKVLDTLINQNMALKIVTNIGIYEIPGKALKYYSNQYQATDSVQIDLTRMEYSDIYSYMRSYPEQYEKGEKLEIAIKGSKIYKLDDYMTVKLKLEVVGSYNYSNFFIYQYSYEVGNWNPYHYVVDTLDNSYLTYSTVYTGLNAIYERTIANSNSSASYVMNELTSTYHITGLGTTYKKNSNVSASQYVSLLLGVRLNRDSINLVAGATSNDYEKAKAAGLYISSSRGNITKEQALAGIVKLYEINYGYKIKPSNIVFYNVSMNYREAASKAYAIGLIDAIDSPQSMITYEELCDWLIQVIK</sequence>
<dbReference type="InterPro" id="IPR013783">
    <property type="entry name" value="Ig-like_fold"/>
</dbReference>
<feature type="domain" description="Fibronectin type-III" evidence="2">
    <location>
        <begin position="799"/>
        <end position="906"/>
    </location>
</feature>
<dbReference type="SMART" id="SM00060">
    <property type="entry name" value="FN3"/>
    <property type="match status" value="2"/>
</dbReference>
<keyword evidence="1" id="KW-0732">Signal</keyword>
<feature type="chain" id="PRO_5038912698" evidence="1">
    <location>
        <begin position="26"/>
        <end position="1425"/>
    </location>
</feature>